<dbReference type="InterPro" id="IPR052919">
    <property type="entry name" value="TA_system_RNase"/>
</dbReference>
<sequence>MKFLLDTHVMLWFLNDDAKLAPEVRDKIEKCNQVFVSIISLWEVAIKLNIGKLKLKLDFRDLSKALDDSNIIILNVIVSDFSAYINLPLHHKDPFDRILISQAINRSMTLVSQDSIFNQYPVKLLEL</sequence>
<dbReference type="AlphaFoldDB" id="A0A977KTN0"/>
<protein>
    <submittedName>
        <fullName evidence="2">Type II toxin-antitoxin system VapC family toxin</fullName>
    </submittedName>
</protein>
<dbReference type="SUPFAM" id="SSF88723">
    <property type="entry name" value="PIN domain-like"/>
    <property type="match status" value="1"/>
</dbReference>
<accession>A0A977KTN0</accession>
<organism evidence="2">
    <name type="scientific">Woronichinia naegeliana WA131</name>
    <dbReference type="NCBI Taxonomy" id="2824559"/>
    <lineage>
        <taxon>Bacteria</taxon>
        <taxon>Bacillati</taxon>
        <taxon>Cyanobacteriota</taxon>
        <taxon>Cyanophyceae</taxon>
        <taxon>Synechococcales</taxon>
        <taxon>Coelosphaeriaceae</taxon>
        <taxon>Woronichinia</taxon>
    </lineage>
</organism>
<feature type="domain" description="PIN" evidence="1">
    <location>
        <begin position="4"/>
        <end position="121"/>
    </location>
</feature>
<dbReference type="EMBL" id="CP073041">
    <property type="protein sequence ID" value="UXE59699.1"/>
    <property type="molecule type" value="Genomic_DNA"/>
</dbReference>
<dbReference type="InterPro" id="IPR041705">
    <property type="entry name" value="PIN_Sll0205"/>
</dbReference>
<dbReference type="Gene3D" id="3.40.50.1010">
    <property type="entry name" value="5'-nuclease"/>
    <property type="match status" value="1"/>
</dbReference>
<dbReference type="PANTHER" id="PTHR36173:SF2">
    <property type="entry name" value="RIBONUCLEASE VAPC16"/>
    <property type="match status" value="1"/>
</dbReference>
<dbReference type="KEGG" id="wna:KA717_28730"/>
<evidence type="ECO:0000259" key="1">
    <source>
        <dbReference type="Pfam" id="PF01850"/>
    </source>
</evidence>
<proteinExistence type="predicted"/>
<dbReference type="CDD" id="cd09872">
    <property type="entry name" value="PIN_Sll0205-like"/>
    <property type="match status" value="1"/>
</dbReference>
<evidence type="ECO:0000313" key="2">
    <source>
        <dbReference type="EMBL" id="UXE59699.1"/>
    </source>
</evidence>
<reference evidence="2" key="1">
    <citation type="submission" date="2021-04" db="EMBL/GenBank/DDBJ databases">
        <title>Genome sequence of Woronichinia naegeliana from Washington state freshwater lake bloom.</title>
        <authorList>
            <person name="Dreher T.W."/>
        </authorList>
    </citation>
    <scope>NUCLEOTIDE SEQUENCE</scope>
    <source>
        <strain evidence="2">WA131</strain>
    </source>
</reference>
<name>A0A977KTN0_9CYAN</name>
<dbReference type="Pfam" id="PF01850">
    <property type="entry name" value="PIN"/>
    <property type="match status" value="1"/>
</dbReference>
<dbReference type="PANTHER" id="PTHR36173">
    <property type="entry name" value="RIBONUCLEASE VAPC16-RELATED"/>
    <property type="match status" value="1"/>
</dbReference>
<dbReference type="Proteomes" id="UP001065613">
    <property type="component" value="Chromosome"/>
</dbReference>
<gene>
    <name evidence="2" type="ORF">KA717_28730</name>
</gene>
<dbReference type="InterPro" id="IPR002716">
    <property type="entry name" value="PIN_dom"/>
</dbReference>
<dbReference type="InterPro" id="IPR029060">
    <property type="entry name" value="PIN-like_dom_sf"/>
</dbReference>